<name>A0ABT2YBH6_9MOLU</name>
<keyword evidence="4" id="KW-1185">Reference proteome</keyword>
<feature type="transmembrane region" description="Helical" evidence="2">
    <location>
        <begin position="76"/>
        <end position="104"/>
    </location>
</feature>
<comment type="caution">
    <text evidence="3">The sequence shown here is derived from an EMBL/GenBank/DDBJ whole genome shotgun (WGS) entry which is preliminary data.</text>
</comment>
<evidence type="ECO:0000313" key="4">
    <source>
        <dbReference type="Proteomes" id="UP001177160"/>
    </source>
</evidence>
<organism evidence="3 4">
    <name type="scientific">Paracholeplasma manati</name>
    <dbReference type="NCBI Taxonomy" id="591373"/>
    <lineage>
        <taxon>Bacteria</taxon>
        <taxon>Bacillati</taxon>
        <taxon>Mycoplasmatota</taxon>
        <taxon>Mollicutes</taxon>
        <taxon>Acholeplasmatales</taxon>
        <taxon>Acholeplasmataceae</taxon>
        <taxon>Paracholeplasma</taxon>
    </lineage>
</organism>
<proteinExistence type="predicted"/>
<reference evidence="3" key="1">
    <citation type="submission" date="2022-09" db="EMBL/GenBank/DDBJ databases">
        <title>Novel Mycoplasma species identified in domestic and wild animals.</title>
        <authorList>
            <person name="Volokhov D.V."/>
            <person name="Furtak V.A."/>
            <person name="Zagorodnyaya T.A."/>
        </authorList>
    </citation>
    <scope>NUCLEOTIDE SEQUENCE</scope>
    <source>
        <strain evidence="3">Oakley</strain>
    </source>
</reference>
<dbReference type="EMBL" id="JAOVQM010000001">
    <property type="protein sequence ID" value="MCV2231543.1"/>
    <property type="molecule type" value="Genomic_DNA"/>
</dbReference>
<evidence type="ECO:0000256" key="2">
    <source>
        <dbReference type="SAM" id="Phobius"/>
    </source>
</evidence>
<keyword evidence="2" id="KW-1133">Transmembrane helix</keyword>
<gene>
    <name evidence="3" type="ORF">N7548_01700</name>
</gene>
<sequence length="142" mass="17259">MSRESKIFSVNRKSEVPKRVKEYEAFGWELLSINNLDVSMSRETQNKVYHQLVKFEFEYETLREEQENLYCPKPPFAFSFILFLLLAVLFVIPGILYLILFVFFRVSYKNEYEEYEKKYNLLDEKIRRVCDDSRTVFFSRNE</sequence>
<keyword evidence="2" id="KW-0472">Membrane</keyword>
<feature type="coiled-coil region" evidence="1">
    <location>
        <begin position="105"/>
        <end position="132"/>
    </location>
</feature>
<dbReference type="RefSeq" id="WP_263607664.1">
    <property type="nucleotide sequence ID" value="NZ_JAOVQM010000001.1"/>
</dbReference>
<keyword evidence="1" id="KW-0175">Coiled coil</keyword>
<accession>A0ABT2YBH6</accession>
<evidence type="ECO:0000313" key="3">
    <source>
        <dbReference type="EMBL" id="MCV2231543.1"/>
    </source>
</evidence>
<dbReference type="Proteomes" id="UP001177160">
    <property type="component" value="Unassembled WGS sequence"/>
</dbReference>
<protein>
    <submittedName>
        <fullName evidence="3">Uncharacterized protein</fullName>
    </submittedName>
</protein>
<keyword evidence="2" id="KW-0812">Transmembrane</keyword>
<evidence type="ECO:0000256" key="1">
    <source>
        <dbReference type="SAM" id="Coils"/>
    </source>
</evidence>